<comment type="subcellular location">
    <subcellularLocation>
        <location evidence="1">Secreted</location>
    </subcellularLocation>
</comment>
<dbReference type="Proteomes" id="UP000299102">
    <property type="component" value="Unassembled WGS sequence"/>
</dbReference>
<keyword evidence="2" id="KW-0964">Secreted</keyword>
<protein>
    <submittedName>
        <fullName evidence="4">Venom allergen 5.02</fullName>
    </submittedName>
</protein>
<dbReference type="PROSITE" id="PS01010">
    <property type="entry name" value="CRISP_2"/>
    <property type="match status" value="1"/>
</dbReference>
<dbReference type="GO" id="GO:0005576">
    <property type="term" value="C:extracellular region"/>
    <property type="evidence" value="ECO:0007669"/>
    <property type="project" value="UniProtKB-SubCell"/>
</dbReference>
<accession>A0A4C1WT70</accession>
<gene>
    <name evidence="4" type="ORF">EVAR_45392_1</name>
</gene>
<dbReference type="PROSITE" id="PS01009">
    <property type="entry name" value="CRISP_1"/>
    <property type="match status" value="1"/>
</dbReference>
<dbReference type="PRINTS" id="PR00838">
    <property type="entry name" value="V5ALLERGEN"/>
</dbReference>
<evidence type="ECO:0000256" key="2">
    <source>
        <dbReference type="ARBA" id="ARBA00022525"/>
    </source>
</evidence>
<comment type="caution">
    <text evidence="4">The sequence shown here is derived from an EMBL/GenBank/DDBJ whole genome shotgun (WGS) entry which is preliminary data.</text>
</comment>
<reference evidence="4 5" key="1">
    <citation type="journal article" date="2019" name="Commun. Biol.">
        <title>The bagworm genome reveals a unique fibroin gene that provides high tensile strength.</title>
        <authorList>
            <person name="Kono N."/>
            <person name="Nakamura H."/>
            <person name="Ohtoshi R."/>
            <person name="Tomita M."/>
            <person name="Numata K."/>
            <person name="Arakawa K."/>
        </authorList>
    </citation>
    <scope>NUCLEOTIDE SEQUENCE [LARGE SCALE GENOMIC DNA]</scope>
</reference>
<proteinExistence type="predicted"/>
<dbReference type="InterPro" id="IPR002413">
    <property type="entry name" value="V5_allergen-like"/>
</dbReference>
<dbReference type="PRINTS" id="PR00837">
    <property type="entry name" value="V5TPXLIKE"/>
</dbReference>
<dbReference type="STRING" id="151549.A0A4C1WT70"/>
<dbReference type="SMART" id="SM00198">
    <property type="entry name" value="SCP"/>
    <property type="match status" value="1"/>
</dbReference>
<dbReference type="EMBL" id="BGZK01000627">
    <property type="protein sequence ID" value="GBP53519.1"/>
    <property type="molecule type" value="Genomic_DNA"/>
</dbReference>
<dbReference type="SUPFAM" id="SSF55797">
    <property type="entry name" value="PR-1-like"/>
    <property type="match status" value="1"/>
</dbReference>
<dbReference type="InterPro" id="IPR001283">
    <property type="entry name" value="CRISP-related"/>
</dbReference>
<organism evidence="4 5">
    <name type="scientific">Eumeta variegata</name>
    <name type="common">Bagworm moth</name>
    <name type="synonym">Eumeta japonica</name>
    <dbReference type="NCBI Taxonomy" id="151549"/>
    <lineage>
        <taxon>Eukaryota</taxon>
        <taxon>Metazoa</taxon>
        <taxon>Ecdysozoa</taxon>
        <taxon>Arthropoda</taxon>
        <taxon>Hexapoda</taxon>
        <taxon>Insecta</taxon>
        <taxon>Pterygota</taxon>
        <taxon>Neoptera</taxon>
        <taxon>Endopterygota</taxon>
        <taxon>Lepidoptera</taxon>
        <taxon>Glossata</taxon>
        <taxon>Ditrysia</taxon>
        <taxon>Tineoidea</taxon>
        <taxon>Psychidae</taxon>
        <taxon>Oiketicinae</taxon>
        <taxon>Eumeta</taxon>
    </lineage>
</organism>
<evidence type="ECO:0000259" key="3">
    <source>
        <dbReference type="SMART" id="SM00198"/>
    </source>
</evidence>
<dbReference type="Pfam" id="PF00188">
    <property type="entry name" value="CAP"/>
    <property type="match status" value="1"/>
</dbReference>
<sequence>MSTAERHSRSLLQPADVDFASYATCPLPNRFADSYYCCLVTSVDKPHLVYKVTKLSCEQVQRLVEGHNSRRLRIAQGDVPGQPAATDMTTMIWDEELAMKASRWARRGQFNHNPDRTIDSGRFETGENLYIYRTTDESYELDVDQALEDWFDEYKDFEYGPMTSDEFSDPDRQIGHYTQMVWSNSTFVGCGMSQTRKSGSTQFLVVCNYGPQGNIIGEPPYQTDGAEQYELQCGAGVEDCDKKYGDEC</sequence>
<evidence type="ECO:0000313" key="4">
    <source>
        <dbReference type="EMBL" id="GBP53519.1"/>
    </source>
</evidence>
<dbReference type="PANTHER" id="PTHR10334">
    <property type="entry name" value="CYSTEINE-RICH SECRETORY PROTEIN-RELATED"/>
    <property type="match status" value="1"/>
</dbReference>
<feature type="domain" description="SCP" evidence="3">
    <location>
        <begin position="58"/>
        <end position="217"/>
    </location>
</feature>
<evidence type="ECO:0000313" key="5">
    <source>
        <dbReference type="Proteomes" id="UP000299102"/>
    </source>
</evidence>
<dbReference type="CDD" id="cd05380">
    <property type="entry name" value="CAP_euk"/>
    <property type="match status" value="1"/>
</dbReference>
<dbReference type="Gene3D" id="3.40.33.10">
    <property type="entry name" value="CAP"/>
    <property type="match status" value="1"/>
</dbReference>
<name>A0A4C1WT70_EUMVA</name>
<dbReference type="InterPro" id="IPR014044">
    <property type="entry name" value="CAP_dom"/>
</dbReference>
<dbReference type="OrthoDB" id="414826at2759"/>
<dbReference type="AlphaFoldDB" id="A0A4C1WT70"/>
<dbReference type="InterPro" id="IPR018244">
    <property type="entry name" value="Allrgn_V5/Tpx1_CS"/>
</dbReference>
<evidence type="ECO:0000256" key="1">
    <source>
        <dbReference type="ARBA" id="ARBA00004613"/>
    </source>
</evidence>
<dbReference type="InterPro" id="IPR035940">
    <property type="entry name" value="CAP_sf"/>
</dbReference>
<keyword evidence="5" id="KW-1185">Reference proteome</keyword>